<accession>A0A117S0E2</accession>
<evidence type="ECO:0000313" key="3">
    <source>
        <dbReference type="Proteomes" id="UP000053260"/>
    </source>
</evidence>
<dbReference type="Proteomes" id="UP000053260">
    <property type="component" value="Unassembled WGS sequence"/>
</dbReference>
<keyword evidence="3" id="KW-1185">Reference proteome</keyword>
<dbReference type="AlphaFoldDB" id="A0A117S0E2"/>
<name>A0A117S0E2_9ACTN</name>
<organism evidence="2 3">
    <name type="scientific">Streptomyces dysideae</name>
    <dbReference type="NCBI Taxonomy" id="909626"/>
    <lineage>
        <taxon>Bacteria</taxon>
        <taxon>Bacillati</taxon>
        <taxon>Actinomycetota</taxon>
        <taxon>Actinomycetes</taxon>
        <taxon>Kitasatosporales</taxon>
        <taxon>Streptomycetaceae</taxon>
        <taxon>Streptomyces</taxon>
    </lineage>
</organism>
<evidence type="ECO:0000313" key="2">
    <source>
        <dbReference type="EMBL" id="KUO18411.1"/>
    </source>
</evidence>
<sequence>MQKFELQSQTGKPIDVVISEIEEEIYEHGHYLHLSALTTPLRMLILSCYEVVKDEYDSNDTEWQFFRHVRNAAAHNGKFDIRSTPQHPVKWSSKEITAVMHGTPLFHDTDRTQSFLLPGDILRLLRDIEARVQPLPTQAWNSVDARGLGAAGSTPRRPGPLDPPNLAAPDVRAVR</sequence>
<evidence type="ECO:0000256" key="1">
    <source>
        <dbReference type="SAM" id="MobiDB-lite"/>
    </source>
</evidence>
<reference evidence="2 3" key="1">
    <citation type="submission" date="2015-10" db="EMBL/GenBank/DDBJ databases">
        <title>Draft genome sequence of Streptomyces sp. RV15, isolated from a marine sponge.</title>
        <authorList>
            <person name="Ruckert C."/>
            <person name="Abdelmohsen U.R."/>
            <person name="Winkler A."/>
            <person name="Hentschel U."/>
            <person name="Kalinowski J."/>
            <person name="Kampfer P."/>
            <person name="Glaeser S."/>
        </authorList>
    </citation>
    <scope>NUCLEOTIDE SEQUENCE [LARGE SCALE GENOMIC DNA]</scope>
    <source>
        <strain evidence="2 3">RV15</strain>
    </source>
</reference>
<dbReference type="EMBL" id="LMXB01000065">
    <property type="protein sequence ID" value="KUO18411.1"/>
    <property type="molecule type" value="Genomic_DNA"/>
</dbReference>
<feature type="region of interest" description="Disordered" evidence="1">
    <location>
        <begin position="146"/>
        <end position="175"/>
    </location>
</feature>
<gene>
    <name evidence="2" type="ORF">AQJ91_25595</name>
</gene>
<protein>
    <submittedName>
        <fullName evidence="2">Uncharacterized protein</fullName>
    </submittedName>
</protein>
<proteinExistence type="predicted"/>
<comment type="caution">
    <text evidence="2">The sequence shown here is derived from an EMBL/GenBank/DDBJ whole genome shotgun (WGS) entry which is preliminary data.</text>
</comment>